<comment type="caution">
    <text evidence="3">The sequence shown here is derived from an EMBL/GenBank/DDBJ whole genome shotgun (WGS) entry which is preliminary data.</text>
</comment>
<dbReference type="EMBL" id="JBHUDM010000006">
    <property type="protein sequence ID" value="MFD1643572.1"/>
    <property type="molecule type" value="Genomic_DNA"/>
</dbReference>
<dbReference type="AlphaFoldDB" id="A0ABD6DDU8"/>
<keyword evidence="4" id="KW-1185">Reference proteome</keyword>
<feature type="region of interest" description="Disordered" evidence="1">
    <location>
        <begin position="257"/>
        <end position="282"/>
    </location>
</feature>
<dbReference type="Gene3D" id="2.60.40.10">
    <property type="entry name" value="Immunoglobulins"/>
    <property type="match status" value="1"/>
</dbReference>
<gene>
    <name evidence="3" type="ORF">ACFSBW_16990</name>
</gene>
<evidence type="ECO:0008006" key="5">
    <source>
        <dbReference type="Google" id="ProtNLM"/>
    </source>
</evidence>
<keyword evidence="2" id="KW-0812">Transmembrane</keyword>
<feature type="compositionally biased region" description="Low complexity" evidence="1">
    <location>
        <begin position="261"/>
        <end position="274"/>
    </location>
</feature>
<dbReference type="InterPro" id="IPR013783">
    <property type="entry name" value="Ig-like_fold"/>
</dbReference>
<evidence type="ECO:0000313" key="3">
    <source>
        <dbReference type="EMBL" id="MFD1643572.1"/>
    </source>
</evidence>
<keyword evidence="2" id="KW-1133">Transmembrane helix</keyword>
<accession>A0ABD6DDU8</accession>
<sequence>MATDRNWADSRFLRVTVVMLILGSGLFVSVQPGLATDPPIQISTNISPEDPKVGETVDIETTVSNIENSESRNVDVRYVYLRQSGNTIQRFDNAGTIGSGGSLSLPLSTTFDSIGQKQLEVVITASYSDDDSEVYTYRQPVSVDVTESDTRGDVQLTSTETSGNDIVTIQGDASNIGGTDVQSVLLSVADTDTVSPVAPNGEYFVGEIEASEFGTFELTADVESEAETIPVEMTYIVTDPNRDDERVTKTQQIAVETTDISQGSTQAAASSGEPPAGGRGGPGGLLGGLPVAEIGIVLALALLGATGYAVHRWRNP</sequence>
<name>A0ABD6DDU8_9EURY</name>
<organism evidence="3 4">
    <name type="scientific">Halohasta litorea</name>
    <dbReference type="NCBI Taxonomy" id="869891"/>
    <lineage>
        <taxon>Archaea</taxon>
        <taxon>Methanobacteriati</taxon>
        <taxon>Methanobacteriota</taxon>
        <taxon>Stenosarchaea group</taxon>
        <taxon>Halobacteria</taxon>
        <taxon>Halobacteriales</taxon>
        <taxon>Haloferacaceae</taxon>
        <taxon>Halohasta</taxon>
    </lineage>
</organism>
<evidence type="ECO:0000256" key="2">
    <source>
        <dbReference type="SAM" id="Phobius"/>
    </source>
</evidence>
<evidence type="ECO:0000313" key="4">
    <source>
        <dbReference type="Proteomes" id="UP001597052"/>
    </source>
</evidence>
<feature type="transmembrane region" description="Helical" evidence="2">
    <location>
        <begin position="289"/>
        <end position="310"/>
    </location>
</feature>
<feature type="transmembrane region" description="Helical" evidence="2">
    <location>
        <begin position="12"/>
        <end position="30"/>
    </location>
</feature>
<dbReference type="PANTHER" id="PTHR35902:SF6">
    <property type="entry name" value="CONSERVED WITHIN P. AEROPHILUM"/>
    <property type="match status" value="1"/>
</dbReference>
<protein>
    <recommendedName>
        <fullName evidence="5">CARDB domain-containing protein</fullName>
    </recommendedName>
</protein>
<evidence type="ECO:0000256" key="1">
    <source>
        <dbReference type="SAM" id="MobiDB-lite"/>
    </source>
</evidence>
<dbReference type="RefSeq" id="WP_256397557.1">
    <property type="nucleotide sequence ID" value="NZ_JANHDJ010000008.1"/>
</dbReference>
<dbReference type="PANTHER" id="PTHR35902">
    <property type="entry name" value="S-LAYER DOMAIN-LIKE PROTEIN-RELATED"/>
    <property type="match status" value="1"/>
</dbReference>
<keyword evidence="2" id="KW-0472">Membrane</keyword>
<dbReference type="Proteomes" id="UP001597052">
    <property type="component" value="Unassembled WGS sequence"/>
</dbReference>
<reference evidence="3 4" key="1">
    <citation type="journal article" date="2019" name="Int. J. Syst. Evol. Microbiol.">
        <title>The Global Catalogue of Microorganisms (GCM) 10K type strain sequencing project: providing services to taxonomists for standard genome sequencing and annotation.</title>
        <authorList>
            <consortium name="The Broad Institute Genomics Platform"/>
            <consortium name="The Broad Institute Genome Sequencing Center for Infectious Disease"/>
            <person name="Wu L."/>
            <person name="Ma J."/>
        </authorList>
    </citation>
    <scope>NUCLEOTIDE SEQUENCE [LARGE SCALE GENOMIC DNA]</scope>
    <source>
        <strain evidence="3 4">CGMCC 1.10593</strain>
    </source>
</reference>
<proteinExistence type="predicted"/>